<proteinExistence type="predicted"/>
<dbReference type="AlphaFoldDB" id="A0A1C7MQA5"/>
<dbReference type="SUPFAM" id="SSF57850">
    <property type="entry name" value="RING/U-box"/>
    <property type="match status" value="1"/>
</dbReference>
<comment type="caution">
    <text evidence="1">The sequence shown here is derived from an EMBL/GenBank/DDBJ whole genome shotgun (WGS) entry which is preliminary data.</text>
</comment>
<organism evidence="1 2">
    <name type="scientific">Grifola frondosa</name>
    <name type="common">Maitake</name>
    <name type="synonym">Polyporus frondosus</name>
    <dbReference type="NCBI Taxonomy" id="5627"/>
    <lineage>
        <taxon>Eukaryota</taxon>
        <taxon>Fungi</taxon>
        <taxon>Dikarya</taxon>
        <taxon>Basidiomycota</taxon>
        <taxon>Agaricomycotina</taxon>
        <taxon>Agaricomycetes</taxon>
        <taxon>Polyporales</taxon>
        <taxon>Grifolaceae</taxon>
        <taxon>Grifola</taxon>
    </lineage>
</organism>
<protein>
    <submittedName>
        <fullName evidence="1">Uncharacterized protein</fullName>
    </submittedName>
</protein>
<gene>
    <name evidence="1" type="ORF">A0H81_03717</name>
</gene>
<name>A0A1C7MQA5_GRIFR</name>
<dbReference type="EMBL" id="LUGG01000003">
    <property type="protein sequence ID" value="OBZ77134.1"/>
    <property type="molecule type" value="Genomic_DNA"/>
</dbReference>
<dbReference type="Proteomes" id="UP000092993">
    <property type="component" value="Unassembled WGS sequence"/>
</dbReference>
<evidence type="ECO:0000313" key="1">
    <source>
        <dbReference type="EMBL" id="OBZ77134.1"/>
    </source>
</evidence>
<reference evidence="1 2" key="1">
    <citation type="submission" date="2016-03" db="EMBL/GenBank/DDBJ databases">
        <title>Whole genome sequencing of Grifola frondosa 9006-11.</title>
        <authorList>
            <person name="Min B."/>
            <person name="Park H."/>
            <person name="Kim J.-G."/>
            <person name="Cho H."/>
            <person name="Oh Y.-L."/>
            <person name="Kong W.-S."/>
            <person name="Choi I.-G."/>
        </authorList>
    </citation>
    <scope>NUCLEOTIDE SEQUENCE [LARGE SCALE GENOMIC DNA]</scope>
    <source>
        <strain evidence="1 2">9006-11</strain>
    </source>
</reference>
<keyword evidence="2" id="KW-1185">Reference proteome</keyword>
<sequence length="88" mass="9565">MDDVAELHLPVHERIKRIIARLPVLTKKDVPLDDSCPICLNPFDAILEGKVHDEGAFAGEAPEAADSELGGITKLEGCGHFFCRADLI</sequence>
<accession>A0A1C7MQA5</accession>
<dbReference type="STRING" id="5627.A0A1C7MQA5"/>
<dbReference type="OrthoDB" id="8062037at2759"/>
<evidence type="ECO:0000313" key="2">
    <source>
        <dbReference type="Proteomes" id="UP000092993"/>
    </source>
</evidence>